<feature type="compositionally biased region" description="Low complexity" evidence="8">
    <location>
        <begin position="514"/>
        <end position="525"/>
    </location>
</feature>
<feature type="transmembrane region" description="Helical" evidence="9">
    <location>
        <begin position="162"/>
        <end position="179"/>
    </location>
</feature>
<feature type="transmembrane region" description="Helical" evidence="9">
    <location>
        <begin position="228"/>
        <end position="247"/>
    </location>
</feature>
<feature type="compositionally biased region" description="Low complexity" evidence="8">
    <location>
        <begin position="542"/>
        <end position="564"/>
    </location>
</feature>
<evidence type="ECO:0000313" key="13">
    <source>
        <dbReference type="Proteomes" id="UP001067235"/>
    </source>
</evidence>
<feature type="domain" description="Putative mannosyltransferase YkcA/B-like C-terminal" evidence="11">
    <location>
        <begin position="608"/>
        <end position="696"/>
    </location>
</feature>
<keyword evidence="6 9" id="KW-1133">Transmembrane helix</keyword>
<feature type="transmembrane region" description="Helical" evidence="9">
    <location>
        <begin position="347"/>
        <end position="364"/>
    </location>
</feature>
<feature type="transmembrane region" description="Helical" evidence="9">
    <location>
        <begin position="429"/>
        <end position="450"/>
    </location>
</feature>
<dbReference type="GO" id="GO:0016757">
    <property type="term" value="F:glycosyltransferase activity"/>
    <property type="evidence" value="ECO:0007669"/>
    <property type="project" value="UniProtKB-KW"/>
</dbReference>
<keyword evidence="7 9" id="KW-0472">Membrane</keyword>
<feature type="domain" description="Glycosyltransferase RgtA/B/C/D-like" evidence="10">
    <location>
        <begin position="87"/>
        <end position="244"/>
    </location>
</feature>
<feature type="region of interest" description="Disordered" evidence="8">
    <location>
        <begin position="514"/>
        <end position="602"/>
    </location>
</feature>
<feature type="transmembrane region" description="Helical" evidence="9">
    <location>
        <begin position="29"/>
        <end position="47"/>
    </location>
</feature>
<gene>
    <name evidence="12" type="ORF">O4213_27955</name>
</gene>
<evidence type="ECO:0000259" key="10">
    <source>
        <dbReference type="Pfam" id="PF13231"/>
    </source>
</evidence>
<keyword evidence="4 12" id="KW-0808">Transferase</keyword>
<dbReference type="Proteomes" id="UP001067235">
    <property type="component" value="Unassembled WGS sequence"/>
</dbReference>
<accession>A0ABT4N3N8</accession>
<evidence type="ECO:0000256" key="9">
    <source>
        <dbReference type="SAM" id="Phobius"/>
    </source>
</evidence>
<protein>
    <submittedName>
        <fullName evidence="12">Glycosyltransferase family 39 protein</fullName>
        <ecNumber evidence="12">2.4.-.-</ecNumber>
    </submittedName>
</protein>
<evidence type="ECO:0000256" key="4">
    <source>
        <dbReference type="ARBA" id="ARBA00022679"/>
    </source>
</evidence>
<feature type="region of interest" description="Disordered" evidence="8">
    <location>
        <begin position="1"/>
        <end position="25"/>
    </location>
</feature>
<evidence type="ECO:0000256" key="2">
    <source>
        <dbReference type="ARBA" id="ARBA00022475"/>
    </source>
</evidence>
<dbReference type="PANTHER" id="PTHR33908">
    <property type="entry name" value="MANNOSYLTRANSFERASE YKCB-RELATED"/>
    <property type="match status" value="1"/>
</dbReference>
<dbReference type="RefSeq" id="WP_301574551.1">
    <property type="nucleotide sequence ID" value="NZ_JAPWIE010000013.1"/>
</dbReference>
<feature type="transmembrane region" description="Helical" evidence="9">
    <location>
        <begin position="110"/>
        <end position="129"/>
    </location>
</feature>
<dbReference type="PANTHER" id="PTHR33908:SF3">
    <property type="entry name" value="UNDECAPRENYL PHOSPHATE-ALPHA-4-AMINO-4-DEOXY-L-ARABINOSE ARABINOSYL TRANSFERASE"/>
    <property type="match status" value="1"/>
</dbReference>
<feature type="transmembrane region" description="Helical" evidence="9">
    <location>
        <begin position="489"/>
        <end position="509"/>
    </location>
</feature>
<dbReference type="Pfam" id="PF24878">
    <property type="entry name" value="YkcB_C"/>
    <property type="match status" value="1"/>
</dbReference>
<keyword evidence="5 9" id="KW-0812">Transmembrane</keyword>
<dbReference type="Pfam" id="PF13231">
    <property type="entry name" value="PMT_2"/>
    <property type="match status" value="1"/>
</dbReference>
<feature type="compositionally biased region" description="Gly residues" evidence="8">
    <location>
        <begin position="526"/>
        <end position="538"/>
    </location>
</feature>
<proteinExistence type="predicted"/>
<feature type="transmembrane region" description="Helical" evidence="9">
    <location>
        <begin position="456"/>
        <end position="477"/>
    </location>
</feature>
<comment type="subcellular location">
    <subcellularLocation>
        <location evidence="1">Cell membrane</location>
        <topology evidence="1">Multi-pass membrane protein</topology>
    </subcellularLocation>
</comment>
<evidence type="ECO:0000256" key="7">
    <source>
        <dbReference type="ARBA" id="ARBA00023136"/>
    </source>
</evidence>
<keyword evidence="13" id="KW-1185">Reference proteome</keyword>
<evidence type="ECO:0000259" key="11">
    <source>
        <dbReference type="Pfam" id="PF24878"/>
    </source>
</evidence>
<evidence type="ECO:0000256" key="1">
    <source>
        <dbReference type="ARBA" id="ARBA00004651"/>
    </source>
</evidence>
<reference evidence="12" key="1">
    <citation type="submission" date="2022-12" db="EMBL/GenBank/DDBJ databases">
        <authorList>
            <person name="Krivoruchko A.V."/>
            <person name="Elkin A."/>
        </authorList>
    </citation>
    <scope>NUCLEOTIDE SEQUENCE</scope>
    <source>
        <strain evidence="12">IEGM 1388</strain>
    </source>
</reference>
<evidence type="ECO:0000256" key="5">
    <source>
        <dbReference type="ARBA" id="ARBA00022692"/>
    </source>
</evidence>
<dbReference type="InterPro" id="IPR056785">
    <property type="entry name" value="YkcA/B-like_C"/>
</dbReference>
<feature type="compositionally biased region" description="Polar residues" evidence="8">
    <location>
        <begin position="565"/>
        <end position="579"/>
    </location>
</feature>
<keyword evidence="3 12" id="KW-0328">Glycosyltransferase</keyword>
<dbReference type="EC" id="2.4.-.-" evidence="12"/>
<organism evidence="12 13">
    <name type="scientific">Gordonia rubripertincta</name>
    <name type="common">Rhodococcus corallinus</name>
    <dbReference type="NCBI Taxonomy" id="36822"/>
    <lineage>
        <taxon>Bacteria</taxon>
        <taxon>Bacillati</taxon>
        <taxon>Actinomycetota</taxon>
        <taxon>Actinomycetes</taxon>
        <taxon>Mycobacteriales</taxon>
        <taxon>Gordoniaceae</taxon>
        <taxon>Gordonia</taxon>
    </lineage>
</organism>
<feature type="transmembrane region" description="Helical" evidence="9">
    <location>
        <begin position="401"/>
        <end position="422"/>
    </location>
</feature>
<dbReference type="EMBL" id="JAPWIE010000013">
    <property type="protein sequence ID" value="MCZ4553853.1"/>
    <property type="molecule type" value="Genomic_DNA"/>
</dbReference>
<dbReference type="InterPro" id="IPR038731">
    <property type="entry name" value="RgtA/B/C-like"/>
</dbReference>
<comment type="caution">
    <text evidence="12">The sequence shown here is derived from an EMBL/GenBank/DDBJ whole genome shotgun (WGS) entry which is preliminary data.</text>
</comment>
<feature type="transmembrane region" description="Helical" evidence="9">
    <location>
        <begin position="205"/>
        <end position="221"/>
    </location>
</feature>
<evidence type="ECO:0000256" key="8">
    <source>
        <dbReference type="SAM" id="MobiDB-lite"/>
    </source>
</evidence>
<name>A0ABT4N3N8_GORRU</name>
<keyword evidence="2" id="KW-1003">Cell membrane</keyword>
<dbReference type="InterPro" id="IPR050297">
    <property type="entry name" value="LipidA_mod_glycosyltrf_83"/>
</dbReference>
<evidence type="ECO:0000313" key="12">
    <source>
        <dbReference type="EMBL" id="MCZ4553853.1"/>
    </source>
</evidence>
<evidence type="ECO:0000256" key="6">
    <source>
        <dbReference type="ARBA" id="ARBA00022989"/>
    </source>
</evidence>
<feature type="transmembrane region" description="Helical" evidence="9">
    <location>
        <begin position="136"/>
        <end position="156"/>
    </location>
</feature>
<evidence type="ECO:0000256" key="3">
    <source>
        <dbReference type="ARBA" id="ARBA00022676"/>
    </source>
</evidence>
<sequence length="714" mass="73402">MSLLVDSPPASPAPGQQDPTPQPTARSRWELPSFAALIVATGVLYLWNLSANGWANSFYSAAIQAGSQSWKAWFFGSSDAANSITVDKPPMSLWIPGIAVRIFGLNSWSIIVPQALMGVASVALLYWIVRKRFGPAAGLISGAVLALTPVAALMFRFNNPDALLVLLMIAAVWATLKAIDDGRIRWMILTGVFVGFGFLTKQMQVFLVIPPLALTYIAFGQKTWIRRLGHLVAALGAMIVSAGWWVLAVELWPQDSRPYIGGSQENSILELTLGYNGFGRLSGNETGSVTPGGGGNAMAEQLGATGGVAGGFAGGPGGAGGGPGGGGGMWGQTGVTRMFDSAQGGQIAWLIPAAFILGIAALVLRGRASRTDSRRALLTVWGLWLVTTMAVFSFMAGIFHAYYTVALAPAIAGLVGAGAMQCWRRRDRLWVRIVLAAASVATGIMAYVLLDRSADFLPLLRYVVLIGSVIVAVALVFSNVKKASVQRGALMAGLVALALGLAGPAAYAIDTATSSSSGSIPSAGPTGAGGFGPGGGMRMDGRGMTPPGMTGRQGTPPGMTGQQGVPNQAGPQANPTQSATGGGQGGTTDGRGMGGGGLLEGSTPTDELVAVLNQNADDFTWVAAAIGSNSASGYQLATERSVMPIGGFNGSDPSPTLAQFQQYVAGGKIHYFIAGGGMMGGGSGTASEITAWVEANFTSTTVGSVTLYDLTEPV</sequence>
<feature type="compositionally biased region" description="Gly residues" evidence="8">
    <location>
        <begin position="580"/>
        <end position="599"/>
    </location>
</feature>
<feature type="transmembrane region" description="Helical" evidence="9">
    <location>
        <begin position="376"/>
        <end position="395"/>
    </location>
</feature>